<evidence type="ECO:0008006" key="3">
    <source>
        <dbReference type="Google" id="ProtNLM"/>
    </source>
</evidence>
<dbReference type="OrthoDB" id="86048at2"/>
<keyword evidence="2" id="KW-1185">Reference proteome</keyword>
<proteinExistence type="predicted"/>
<dbReference type="Proteomes" id="UP000191153">
    <property type="component" value="Unassembled WGS sequence"/>
</dbReference>
<evidence type="ECO:0000313" key="1">
    <source>
        <dbReference type="EMBL" id="SJZ75245.1"/>
    </source>
</evidence>
<sequence>METQKKVLLLLTGKLANVDNLIATAVFLKKNYNYKIMPLYIRNIDIFIPPANLMVSALGGGVIGNNLEENDNERIKDLYKKLTLNNIIEPLIIEVGLTNKIVEEYMKQADLLLLNRNQNLSDDTFSILKESYKPILLINEQEFSFNNVLIASDDGPKVNKSVGAFYSLFNNVNNFKIISYTKDVDEHALMEYLSDKKKNVEIKNYENIDEFYENLNKASLLIMGNLTKSYFLEKIAKKGLSIIENTSVPIFIGL</sequence>
<accession>A0A1T4N7Y8</accession>
<gene>
    <name evidence="1" type="ORF">SAMN02745174_01451</name>
</gene>
<dbReference type="RefSeq" id="WP_078693941.1">
    <property type="nucleotide sequence ID" value="NZ_FUWX01000010.1"/>
</dbReference>
<protein>
    <recommendedName>
        <fullName evidence="3">Universal stress protein family protein</fullName>
    </recommendedName>
</protein>
<reference evidence="1 2" key="1">
    <citation type="submission" date="2017-02" db="EMBL/GenBank/DDBJ databases">
        <authorList>
            <person name="Peterson S.W."/>
        </authorList>
    </citation>
    <scope>NUCLEOTIDE SEQUENCE [LARGE SCALE GENOMIC DNA]</scope>
    <source>
        <strain evidence="1 2">ATCC 700028</strain>
    </source>
</reference>
<dbReference type="STRING" id="180163.SAMN02745174_01451"/>
<dbReference type="AlphaFoldDB" id="A0A1T4N7Y8"/>
<dbReference type="EMBL" id="FUWX01000010">
    <property type="protein sequence ID" value="SJZ75245.1"/>
    <property type="molecule type" value="Genomic_DNA"/>
</dbReference>
<organism evidence="1 2">
    <name type="scientific">Cetobacterium ceti</name>
    <dbReference type="NCBI Taxonomy" id="180163"/>
    <lineage>
        <taxon>Bacteria</taxon>
        <taxon>Fusobacteriati</taxon>
        <taxon>Fusobacteriota</taxon>
        <taxon>Fusobacteriia</taxon>
        <taxon>Fusobacteriales</taxon>
        <taxon>Fusobacteriaceae</taxon>
        <taxon>Cetobacterium</taxon>
    </lineage>
</organism>
<name>A0A1T4N7Y8_9FUSO</name>
<evidence type="ECO:0000313" key="2">
    <source>
        <dbReference type="Proteomes" id="UP000191153"/>
    </source>
</evidence>